<dbReference type="GO" id="GO:0006526">
    <property type="term" value="P:L-arginine biosynthetic process"/>
    <property type="evidence" value="ECO:0007669"/>
    <property type="project" value="UniProtKB-UniRule"/>
</dbReference>
<dbReference type="AlphaFoldDB" id="A0A7C3WHK8"/>
<feature type="binding site" evidence="7">
    <location>
        <begin position="209"/>
        <end position="212"/>
    </location>
    <ligand>
        <name>pyridoxal 5'-phosphate</name>
        <dbReference type="ChEBI" id="CHEBI:597326"/>
    </ligand>
</feature>
<dbReference type="SUPFAM" id="SSF53383">
    <property type="entry name" value="PLP-dependent transferases"/>
    <property type="match status" value="1"/>
</dbReference>
<dbReference type="GO" id="GO:0042802">
    <property type="term" value="F:identical protein binding"/>
    <property type="evidence" value="ECO:0007669"/>
    <property type="project" value="TreeGrafter"/>
</dbReference>
<keyword evidence="4 7" id="KW-0663">Pyridoxal phosphate</keyword>
<dbReference type="PIRSF" id="PIRSF000521">
    <property type="entry name" value="Transaminase_4ab_Lys_Orn"/>
    <property type="match status" value="1"/>
</dbReference>
<comment type="subunit">
    <text evidence="7">Homodimer.</text>
</comment>
<evidence type="ECO:0000313" key="8">
    <source>
        <dbReference type="EMBL" id="HGB14728.1"/>
    </source>
</evidence>
<evidence type="ECO:0000256" key="6">
    <source>
        <dbReference type="ARBA" id="ARBA00052998"/>
    </source>
</evidence>
<proteinExistence type="inferred from homology"/>
<feature type="binding site" evidence="7">
    <location>
        <position position="266"/>
    </location>
    <ligand>
        <name>N(2)-acetyl-L-ornithine</name>
        <dbReference type="ChEBI" id="CHEBI:57805"/>
    </ligand>
</feature>
<dbReference type="InterPro" id="IPR015421">
    <property type="entry name" value="PyrdxlP-dep_Trfase_major"/>
</dbReference>
<keyword evidence="2 7" id="KW-0028">Amino-acid biosynthesis</keyword>
<reference evidence="8" key="1">
    <citation type="journal article" date="2020" name="mSystems">
        <title>Genome- and Community-Level Interaction Insights into Carbon Utilization and Element Cycling Functions of Hydrothermarchaeota in Hydrothermal Sediment.</title>
        <authorList>
            <person name="Zhou Z."/>
            <person name="Liu Y."/>
            <person name="Xu W."/>
            <person name="Pan J."/>
            <person name="Luo Z.H."/>
            <person name="Li M."/>
        </authorList>
    </citation>
    <scope>NUCLEOTIDE SEQUENCE [LARGE SCALE GENOMIC DNA]</scope>
    <source>
        <strain evidence="8">SpSt-776</strain>
    </source>
</reference>
<evidence type="ECO:0000256" key="7">
    <source>
        <dbReference type="HAMAP-Rule" id="MF_01107"/>
    </source>
</evidence>
<dbReference type="FunFam" id="3.40.640.10:FF:000004">
    <property type="entry name" value="Acetylornithine aminotransferase"/>
    <property type="match status" value="1"/>
</dbReference>
<dbReference type="UniPathway" id="UPA00068">
    <property type="reaction ID" value="UER00109"/>
</dbReference>
<protein>
    <recommendedName>
        <fullName evidence="7">Acetylornithine aminotransferase</fullName>
        <shortName evidence="7">ACOAT</shortName>
        <ecNumber evidence="7">2.6.1.11</ecNumber>
    </recommendedName>
</protein>
<evidence type="ECO:0000256" key="4">
    <source>
        <dbReference type="ARBA" id="ARBA00022898"/>
    </source>
</evidence>
<feature type="binding site" evidence="7">
    <location>
        <position position="267"/>
    </location>
    <ligand>
        <name>pyridoxal 5'-phosphate</name>
        <dbReference type="ChEBI" id="CHEBI:597326"/>
    </ligand>
</feature>
<dbReference type="EMBL" id="DTHB01000043">
    <property type="protein sequence ID" value="HGB14728.1"/>
    <property type="molecule type" value="Genomic_DNA"/>
</dbReference>
<dbReference type="GO" id="GO:0031299">
    <property type="term" value="F:taurine-pyruvate aminotransferase activity"/>
    <property type="evidence" value="ECO:0007669"/>
    <property type="project" value="UniProtKB-EC"/>
</dbReference>
<comment type="catalytic activity">
    <reaction evidence="7">
        <text>N(2)-acetyl-L-ornithine + 2-oxoglutarate = N-acetyl-L-glutamate 5-semialdehyde + L-glutamate</text>
        <dbReference type="Rhea" id="RHEA:18049"/>
        <dbReference type="ChEBI" id="CHEBI:16810"/>
        <dbReference type="ChEBI" id="CHEBI:29123"/>
        <dbReference type="ChEBI" id="CHEBI:29985"/>
        <dbReference type="ChEBI" id="CHEBI:57805"/>
        <dbReference type="EC" id="2.6.1.11"/>
    </reaction>
</comment>
<dbReference type="GO" id="GO:0030170">
    <property type="term" value="F:pyridoxal phosphate binding"/>
    <property type="evidence" value="ECO:0007669"/>
    <property type="project" value="InterPro"/>
</dbReference>
<dbReference type="InterPro" id="IPR049704">
    <property type="entry name" value="Aminotrans_3_PPA_site"/>
</dbReference>
<evidence type="ECO:0000256" key="3">
    <source>
        <dbReference type="ARBA" id="ARBA00022679"/>
    </source>
</evidence>
<accession>A0A7C3WHK8</accession>
<dbReference type="GO" id="GO:0005737">
    <property type="term" value="C:cytoplasm"/>
    <property type="evidence" value="ECO:0007669"/>
    <property type="project" value="UniProtKB-SubCell"/>
</dbReference>
<dbReference type="InterPro" id="IPR005814">
    <property type="entry name" value="Aminotrans_3"/>
</dbReference>
<comment type="pathway">
    <text evidence="7">Amino-acid biosynthesis; L-arginine biosynthesis; N(2)-acetyl-L-ornithine from L-glutamate: step 4/4.</text>
</comment>
<dbReference type="InterPro" id="IPR015424">
    <property type="entry name" value="PyrdxlP-dep_Trfase"/>
</dbReference>
<comment type="catalytic activity">
    <reaction evidence="6">
        <text>taurine + pyruvate = sulfoacetaldehyde + L-alanine</text>
        <dbReference type="Rhea" id="RHEA:10420"/>
        <dbReference type="ChEBI" id="CHEBI:15361"/>
        <dbReference type="ChEBI" id="CHEBI:57972"/>
        <dbReference type="ChEBI" id="CHEBI:58246"/>
        <dbReference type="ChEBI" id="CHEBI:507393"/>
        <dbReference type="EC" id="2.6.1.77"/>
    </reaction>
    <physiologicalReaction direction="left-to-right" evidence="6">
        <dbReference type="Rhea" id="RHEA:10421"/>
    </physiologicalReaction>
</comment>
<dbReference type="Gene3D" id="3.90.1150.10">
    <property type="entry name" value="Aspartate Aminotransferase, domain 1"/>
    <property type="match status" value="1"/>
</dbReference>
<dbReference type="Pfam" id="PF00202">
    <property type="entry name" value="Aminotran_3"/>
    <property type="match status" value="1"/>
</dbReference>
<comment type="miscellaneous">
    <text evidence="7">May also have succinyldiaminopimelate aminotransferase activity, thus carrying out the corresponding step in lysine biosynthesis.</text>
</comment>
<keyword evidence="1 7" id="KW-0032">Aminotransferase</keyword>
<comment type="cofactor">
    <cofactor evidence="7">
        <name>pyridoxal 5'-phosphate</name>
        <dbReference type="ChEBI" id="CHEBI:597326"/>
    </cofactor>
    <text evidence="7">Binds 1 pyridoxal phosphate per subunit.</text>
</comment>
<feature type="modified residue" description="N6-(pyridoxal phosphate)lysine" evidence="7">
    <location>
        <position position="238"/>
    </location>
</feature>
<comment type="similarity">
    <text evidence="7">Belongs to the class-III pyridoxal-phosphate-dependent aminotransferase family. ArgD subfamily.</text>
</comment>
<feature type="binding site" evidence="7">
    <location>
        <position position="127"/>
    </location>
    <ligand>
        <name>N(2)-acetyl-L-ornithine</name>
        <dbReference type="ChEBI" id="CHEBI:57805"/>
    </ligand>
</feature>
<feature type="binding site" evidence="7">
    <location>
        <position position="124"/>
    </location>
    <ligand>
        <name>pyridoxal 5'-phosphate</name>
        <dbReference type="ChEBI" id="CHEBI:597326"/>
    </ligand>
</feature>
<organism evidence="8">
    <name type="scientific">Desulfobacca acetoxidans</name>
    <dbReference type="NCBI Taxonomy" id="60893"/>
    <lineage>
        <taxon>Bacteria</taxon>
        <taxon>Pseudomonadati</taxon>
        <taxon>Thermodesulfobacteriota</taxon>
        <taxon>Desulfobaccia</taxon>
        <taxon>Desulfobaccales</taxon>
        <taxon>Desulfobaccaceae</taxon>
        <taxon>Desulfobacca</taxon>
    </lineage>
</organism>
<gene>
    <name evidence="7" type="primary">argD</name>
    <name evidence="8" type="ORF">ENV62_05785</name>
</gene>
<dbReference type="HAMAP" id="MF_01107">
    <property type="entry name" value="ArgD_aminotrans_3"/>
    <property type="match status" value="1"/>
</dbReference>
<dbReference type="CDD" id="cd00610">
    <property type="entry name" value="OAT_like"/>
    <property type="match status" value="1"/>
</dbReference>
<evidence type="ECO:0000256" key="5">
    <source>
        <dbReference type="ARBA" id="ARBA00023317"/>
    </source>
</evidence>
<dbReference type="PANTHER" id="PTHR11986:SF79">
    <property type="entry name" value="ACETYLORNITHINE AMINOTRANSFERASE, MITOCHONDRIAL"/>
    <property type="match status" value="1"/>
</dbReference>
<keyword evidence="5" id="KW-0670">Pyruvate</keyword>
<dbReference type="GO" id="GO:0003992">
    <property type="term" value="F:N2-acetyl-L-ornithine:2-oxoglutarate 5-aminotransferase activity"/>
    <property type="evidence" value="ECO:0007669"/>
    <property type="project" value="UniProtKB-UniRule"/>
</dbReference>
<feature type="binding site" evidence="7">
    <location>
        <begin position="91"/>
        <end position="92"/>
    </location>
    <ligand>
        <name>pyridoxal 5'-phosphate</name>
        <dbReference type="ChEBI" id="CHEBI:597326"/>
    </ligand>
</feature>
<dbReference type="PANTHER" id="PTHR11986">
    <property type="entry name" value="AMINOTRANSFERASE CLASS III"/>
    <property type="match status" value="1"/>
</dbReference>
<dbReference type="PROSITE" id="PS00600">
    <property type="entry name" value="AA_TRANSFER_CLASS_3"/>
    <property type="match status" value="1"/>
</dbReference>
<name>A0A7C3WHK8_9BACT</name>
<keyword evidence="3 7" id="KW-0808">Transferase</keyword>
<dbReference type="InterPro" id="IPR004636">
    <property type="entry name" value="AcOrn/SuccOrn_fam"/>
</dbReference>
<evidence type="ECO:0000256" key="1">
    <source>
        <dbReference type="ARBA" id="ARBA00022576"/>
    </source>
</evidence>
<dbReference type="NCBIfam" id="NF002325">
    <property type="entry name" value="PRK01278.1"/>
    <property type="match status" value="1"/>
</dbReference>
<keyword evidence="7" id="KW-0055">Arginine biosynthesis</keyword>
<evidence type="ECO:0000256" key="2">
    <source>
        <dbReference type="ARBA" id="ARBA00022605"/>
    </source>
</evidence>
<dbReference type="EC" id="2.6.1.11" evidence="7"/>
<dbReference type="InterPro" id="IPR050103">
    <property type="entry name" value="Class-III_PLP-dep_AT"/>
</dbReference>
<sequence>MTTYSRQPLVLVRGHGCRVWDEGGKPYLDFVAGLAVCNLGHAHPAVAQAAAAQLAKLVHVSNLYYTTPQIELAEALVRLTFADRVFFCNSGAEAVEGAIKLCRRYAATRFGPARFRIICMANSFHGRTMGALSATGQEKFWQGYEPLLPGFAFVPFNDLEALREAVNHTVCAVMLEPIQGEGGVKPPAADFLPAVRRLCDEQEILLVFDEVQTGLGRTGRLFAHEHFGVAPDIMAIAKALANGLPMGALLAKEEVAQAFTPGSHASTFGGGPVIAAAAKAALDLLSTPEFLASVRDKGAYLEGRLQELRAKFPIIREVRGVGLMWGLELNTEGAPLVAACRERGLLVNCTQNTVIRLLPPLIIEKAELDEGLEILAAALEATCS</sequence>
<comment type="subcellular location">
    <subcellularLocation>
        <location evidence="7">Cytoplasm</location>
    </subcellularLocation>
</comment>
<keyword evidence="7" id="KW-0963">Cytoplasm</keyword>
<dbReference type="InterPro" id="IPR015422">
    <property type="entry name" value="PyrdxlP-dep_Trfase_small"/>
</dbReference>
<dbReference type="NCBIfam" id="TIGR00707">
    <property type="entry name" value="argD"/>
    <property type="match status" value="1"/>
</dbReference>
<dbReference type="Gene3D" id="3.40.640.10">
    <property type="entry name" value="Type I PLP-dependent aspartate aminotransferase-like (Major domain)"/>
    <property type="match status" value="1"/>
</dbReference>
<dbReference type="NCBIfam" id="NF002874">
    <property type="entry name" value="PRK03244.1"/>
    <property type="match status" value="1"/>
</dbReference>
<comment type="caution">
    <text evidence="8">The sequence shown here is derived from an EMBL/GenBank/DDBJ whole genome shotgun (WGS) entry which is preliminary data.</text>
</comment>